<dbReference type="InterPro" id="IPR005561">
    <property type="entry name" value="ANTAR"/>
</dbReference>
<dbReference type="AlphaFoldDB" id="A0AAW8U518"/>
<dbReference type="SMART" id="SM00448">
    <property type="entry name" value="REC"/>
    <property type="match status" value="1"/>
</dbReference>
<dbReference type="InterPro" id="IPR011006">
    <property type="entry name" value="CheY-like_superfamily"/>
</dbReference>
<dbReference type="SMART" id="SM01012">
    <property type="entry name" value="ANTAR"/>
    <property type="match status" value="1"/>
</dbReference>
<dbReference type="PANTHER" id="PTHR43228">
    <property type="entry name" value="TWO-COMPONENT RESPONSE REGULATOR"/>
    <property type="match status" value="1"/>
</dbReference>
<organism evidence="5 6">
    <name type="scientific">Vagococcus carniphilus</name>
    <dbReference type="NCBI Taxonomy" id="218144"/>
    <lineage>
        <taxon>Bacteria</taxon>
        <taxon>Bacillati</taxon>
        <taxon>Bacillota</taxon>
        <taxon>Bacilli</taxon>
        <taxon>Lactobacillales</taxon>
        <taxon>Enterococcaceae</taxon>
        <taxon>Vagococcus</taxon>
    </lineage>
</organism>
<dbReference type="EMBL" id="JARQBZ010000006">
    <property type="protein sequence ID" value="MDT2833314.1"/>
    <property type="molecule type" value="Genomic_DNA"/>
</dbReference>
<feature type="modified residue" description="4-aspartylphosphate" evidence="2">
    <location>
        <position position="54"/>
    </location>
</feature>
<proteinExistence type="predicted"/>
<accession>A0AAW8U518</accession>
<dbReference type="PROSITE" id="PS50921">
    <property type="entry name" value="ANTAR"/>
    <property type="match status" value="1"/>
</dbReference>
<keyword evidence="1" id="KW-0902">Two-component regulatory system</keyword>
<sequence length="192" mass="21307">MGRRVVVVDDESLTRMNFVEFLEDQGYEVVGQACNGIEAVKICDETLPDVVLMDIEMPKMNGLDAAEQIIANKSVKGGIIFLSAYSNKIHIKRASRLGAGGYLVKPLDEKSLIPTIECVIAKGRENIGLSEEINRLEVTLEDRKVIERAKGLLMEKNNISEAIAYKTLREISMKRRVSLREIADILVSANDG</sequence>
<protein>
    <submittedName>
        <fullName evidence="5">Response regulator</fullName>
    </submittedName>
</protein>
<evidence type="ECO:0000313" key="6">
    <source>
        <dbReference type="Proteomes" id="UP001268577"/>
    </source>
</evidence>
<dbReference type="InterPro" id="IPR052048">
    <property type="entry name" value="ST_Response_Regulator"/>
</dbReference>
<dbReference type="InterPro" id="IPR036388">
    <property type="entry name" value="WH-like_DNA-bd_sf"/>
</dbReference>
<dbReference type="PANTHER" id="PTHR43228:SF1">
    <property type="entry name" value="TWO-COMPONENT RESPONSE REGULATOR ARR22"/>
    <property type="match status" value="1"/>
</dbReference>
<dbReference type="Pfam" id="PF03861">
    <property type="entry name" value="ANTAR"/>
    <property type="match status" value="1"/>
</dbReference>
<name>A0AAW8U518_9ENTE</name>
<dbReference type="PROSITE" id="PS50110">
    <property type="entry name" value="RESPONSE_REGULATORY"/>
    <property type="match status" value="1"/>
</dbReference>
<evidence type="ECO:0000259" key="4">
    <source>
        <dbReference type="PROSITE" id="PS50921"/>
    </source>
</evidence>
<feature type="domain" description="Response regulatory" evidence="3">
    <location>
        <begin position="4"/>
        <end position="120"/>
    </location>
</feature>
<evidence type="ECO:0000256" key="2">
    <source>
        <dbReference type="PROSITE-ProRule" id="PRU00169"/>
    </source>
</evidence>
<dbReference type="InterPro" id="IPR001789">
    <property type="entry name" value="Sig_transdc_resp-reg_receiver"/>
</dbReference>
<evidence type="ECO:0000313" key="5">
    <source>
        <dbReference type="EMBL" id="MDT2833314.1"/>
    </source>
</evidence>
<dbReference type="InterPro" id="IPR008327">
    <property type="entry name" value="Sig_transdc_resp-reg_antiterm"/>
</dbReference>
<dbReference type="PIRSF" id="PIRSF036382">
    <property type="entry name" value="RR_antiterm"/>
    <property type="match status" value="1"/>
</dbReference>
<keyword evidence="2" id="KW-0597">Phosphoprotein</keyword>
<gene>
    <name evidence="5" type="ORF">P7H70_04550</name>
</gene>
<dbReference type="Pfam" id="PF00072">
    <property type="entry name" value="Response_reg"/>
    <property type="match status" value="1"/>
</dbReference>
<reference evidence="5" key="1">
    <citation type="submission" date="2023-03" db="EMBL/GenBank/DDBJ databases">
        <authorList>
            <person name="Shen W."/>
            <person name="Cai J."/>
        </authorList>
    </citation>
    <scope>NUCLEOTIDE SEQUENCE</scope>
    <source>
        <strain evidence="5">P96-3</strain>
    </source>
</reference>
<dbReference type="GO" id="GO:0000160">
    <property type="term" value="P:phosphorelay signal transduction system"/>
    <property type="evidence" value="ECO:0007669"/>
    <property type="project" value="UniProtKB-KW"/>
</dbReference>
<dbReference type="Gene3D" id="3.40.50.2300">
    <property type="match status" value="1"/>
</dbReference>
<dbReference type="SUPFAM" id="SSF52172">
    <property type="entry name" value="CheY-like"/>
    <property type="match status" value="1"/>
</dbReference>
<comment type="caution">
    <text evidence="5">The sequence shown here is derived from an EMBL/GenBank/DDBJ whole genome shotgun (WGS) entry which is preliminary data.</text>
</comment>
<dbReference type="Proteomes" id="UP001268577">
    <property type="component" value="Unassembled WGS sequence"/>
</dbReference>
<feature type="domain" description="ANTAR" evidence="4">
    <location>
        <begin position="126"/>
        <end position="187"/>
    </location>
</feature>
<dbReference type="RefSeq" id="WP_311867997.1">
    <property type="nucleotide sequence ID" value="NZ_JARQBZ010000006.1"/>
</dbReference>
<evidence type="ECO:0000256" key="1">
    <source>
        <dbReference type="ARBA" id="ARBA00023012"/>
    </source>
</evidence>
<dbReference type="Gene3D" id="1.10.10.10">
    <property type="entry name" value="Winged helix-like DNA-binding domain superfamily/Winged helix DNA-binding domain"/>
    <property type="match status" value="1"/>
</dbReference>
<evidence type="ECO:0000259" key="3">
    <source>
        <dbReference type="PROSITE" id="PS50110"/>
    </source>
</evidence>
<dbReference type="GO" id="GO:0003723">
    <property type="term" value="F:RNA binding"/>
    <property type="evidence" value="ECO:0007669"/>
    <property type="project" value="InterPro"/>
</dbReference>